<reference evidence="2 4" key="1">
    <citation type="journal article" date="2009" name="PLoS Biol.">
        <title>Lineage-specific biology revealed by a finished genome assembly of the mouse.</title>
        <authorList>
            <consortium name="Mouse Genome Sequencing Consortium"/>
            <person name="Church D.M."/>
            <person name="Goodstadt L."/>
            <person name="Hillier L.W."/>
            <person name="Zody M.C."/>
            <person name="Goldstein S."/>
            <person name="She X."/>
            <person name="Bult C.J."/>
            <person name="Agarwala R."/>
            <person name="Cherry J.L."/>
            <person name="DiCuccio M."/>
            <person name="Hlavina W."/>
            <person name="Kapustin Y."/>
            <person name="Meric P."/>
            <person name="Maglott D."/>
            <person name="Birtle Z."/>
            <person name="Marques A.C."/>
            <person name="Graves T."/>
            <person name="Zhou S."/>
            <person name="Teague B."/>
            <person name="Potamousis K."/>
            <person name="Churas C."/>
            <person name="Place M."/>
            <person name="Herschleb J."/>
            <person name="Runnheim R."/>
            <person name="Forrest D."/>
            <person name="Amos-Landgraf J."/>
            <person name="Schwartz D.C."/>
            <person name="Cheng Z."/>
            <person name="Lindblad-Toh K."/>
            <person name="Eichler E.E."/>
            <person name="Ponting C.P."/>
        </authorList>
    </citation>
    <scope>NUCLEOTIDE SEQUENCE [LARGE SCALE GENOMIC DNA]</scope>
    <source>
        <strain evidence="2 4">C57BL/6J</strain>
    </source>
</reference>
<dbReference type="AlphaFoldDB" id="D6RDS5"/>
<dbReference type="Ensembl" id="ENSMUST00000126073.8">
    <property type="protein sequence ID" value="ENSMUSP00000114608.2"/>
    <property type="gene ID" value="ENSMUSG00000020262.16"/>
</dbReference>
<dbReference type="Bgee" id="ENSMUSG00000020262">
    <property type="expression patterns" value="Expressed in medial dorsal nucleus of thalamus and 217 other cell types or tissues"/>
</dbReference>
<reference evidence="2" key="4">
    <citation type="submission" date="2025-09" db="UniProtKB">
        <authorList>
            <consortium name="Ensembl"/>
        </authorList>
    </citation>
    <scope>IDENTIFICATION</scope>
    <source>
        <strain evidence="2">C57BL/6J</strain>
    </source>
</reference>
<keyword evidence="1" id="KW-0812">Transmembrane</keyword>
<reference evidence="2 4" key="2">
    <citation type="journal article" date="2011" name="PLoS Biol.">
        <title>Modernizing reference genome assemblies.</title>
        <authorList>
            <person name="Church D.M."/>
            <person name="Schneider V.A."/>
            <person name="Graves T."/>
            <person name="Auger K."/>
            <person name="Cunningham F."/>
            <person name="Bouk N."/>
            <person name="Chen H.C."/>
            <person name="Agarwala R."/>
            <person name="McLaren W.M."/>
            <person name="Ritchie G.R."/>
            <person name="Albracht D."/>
            <person name="Kremitzki M."/>
            <person name="Rock S."/>
            <person name="Kotkiewicz H."/>
            <person name="Kremitzki C."/>
            <person name="Wollam A."/>
            <person name="Trani L."/>
            <person name="Fulton L."/>
            <person name="Fulton R."/>
            <person name="Matthews L."/>
            <person name="Whitehead S."/>
            <person name="Chow W."/>
            <person name="Torrance J."/>
            <person name="Dunn M."/>
            <person name="Harden G."/>
            <person name="Threadgold G."/>
            <person name="Wood J."/>
            <person name="Collins J."/>
            <person name="Heath P."/>
            <person name="Griffiths G."/>
            <person name="Pelan S."/>
            <person name="Grafham D."/>
            <person name="Eichler E.E."/>
            <person name="Weinstock G."/>
            <person name="Mardis E.R."/>
            <person name="Wilson R.K."/>
            <person name="Howe K."/>
            <person name="Flicek P."/>
            <person name="Hubbard T."/>
        </authorList>
    </citation>
    <scope>NUCLEOTIDE SEQUENCE [LARGE SCALE GENOMIC DNA]</scope>
    <source>
        <strain evidence="2 4">C57BL/6J</strain>
    </source>
</reference>
<dbReference type="AGR" id="MGI:891999"/>
<dbReference type="ExpressionAtlas" id="D6RDS5">
    <property type="expression patterns" value="baseline and differential"/>
</dbReference>
<evidence type="ECO:0000313" key="2">
    <source>
        <dbReference type="Ensembl" id="ENSMUSP00000114608.2"/>
    </source>
</evidence>
<dbReference type="VEuPathDB" id="HostDB:ENSMUSG00000020262"/>
<accession>D6RDS5</accession>
<proteinExistence type="predicted"/>
<name>D6RDS5_MOUSE</name>
<evidence type="ECO:0000313" key="3">
    <source>
        <dbReference type="MGI" id="MGI:891999"/>
    </source>
</evidence>
<feature type="transmembrane region" description="Helical" evidence="1">
    <location>
        <begin position="12"/>
        <end position="28"/>
    </location>
</feature>
<evidence type="ECO:0000256" key="1">
    <source>
        <dbReference type="SAM" id="Phobius"/>
    </source>
</evidence>
<organism evidence="2 4">
    <name type="scientific">Mus musculus</name>
    <name type="common">Mouse</name>
    <dbReference type="NCBI Taxonomy" id="10090"/>
    <lineage>
        <taxon>Eukaryota</taxon>
        <taxon>Metazoa</taxon>
        <taxon>Chordata</taxon>
        <taxon>Craniata</taxon>
        <taxon>Vertebrata</taxon>
        <taxon>Euteleostomi</taxon>
        <taxon>Mammalia</taxon>
        <taxon>Eutheria</taxon>
        <taxon>Euarchontoglires</taxon>
        <taxon>Glires</taxon>
        <taxon>Rodentia</taxon>
        <taxon>Myomorpha</taxon>
        <taxon>Muroidea</taxon>
        <taxon>Muridae</taxon>
        <taxon>Murinae</taxon>
        <taxon>Mus</taxon>
        <taxon>Mus</taxon>
    </lineage>
</organism>
<evidence type="ECO:0000313" key="4">
    <source>
        <dbReference type="Proteomes" id="UP000000589"/>
    </source>
</evidence>
<keyword evidence="1" id="KW-0472">Membrane</keyword>
<dbReference type="Proteomes" id="UP000000589">
    <property type="component" value="Chromosome 10"/>
</dbReference>
<dbReference type="MGI" id="MGI:891999">
    <property type="gene designation" value="Adarb1"/>
</dbReference>
<keyword evidence="4" id="KW-1185">Reference proteome</keyword>
<keyword evidence="1" id="KW-1133">Transmembrane helix</keyword>
<protein>
    <submittedName>
        <fullName evidence="2">Adenosine deaminase, RNA-specific, B1</fullName>
    </submittedName>
</protein>
<gene>
    <name evidence="2 3" type="primary">Adarb1</name>
</gene>
<dbReference type="Antibodypedia" id="10404">
    <property type="antibodies" value="145 antibodies from 29 providers"/>
</dbReference>
<reference evidence="2" key="3">
    <citation type="submission" date="2025-08" db="UniProtKB">
        <authorList>
            <consortium name="Ensembl"/>
        </authorList>
    </citation>
    <scope>IDENTIFICATION</scope>
    <source>
        <strain evidence="2">C57BL/6J</strain>
    </source>
</reference>
<dbReference type="GeneTree" id="ENSGT00940000155992"/>
<sequence>MDIEDEENMTTYLEFSSLIIIMGPSFLFQKHASRFQQH</sequence>
<dbReference type="HOGENOM" id="CLU_3335391_0_0_1"/>